<accession>A0ABN9GFA1</accession>
<feature type="domain" description="Fibronectin type-III" evidence="1">
    <location>
        <begin position="8"/>
        <end position="63"/>
    </location>
</feature>
<protein>
    <recommendedName>
        <fullName evidence="1">Fibronectin type-III domain-containing protein</fullName>
    </recommendedName>
</protein>
<evidence type="ECO:0000313" key="2">
    <source>
        <dbReference type="EMBL" id="CAI9607594.1"/>
    </source>
</evidence>
<dbReference type="Proteomes" id="UP001162483">
    <property type="component" value="Unassembled WGS sequence"/>
</dbReference>
<organism evidence="2 3">
    <name type="scientific">Staurois parvus</name>
    <dbReference type="NCBI Taxonomy" id="386267"/>
    <lineage>
        <taxon>Eukaryota</taxon>
        <taxon>Metazoa</taxon>
        <taxon>Chordata</taxon>
        <taxon>Craniata</taxon>
        <taxon>Vertebrata</taxon>
        <taxon>Euteleostomi</taxon>
        <taxon>Amphibia</taxon>
        <taxon>Batrachia</taxon>
        <taxon>Anura</taxon>
        <taxon>Neobatrachia</taxon>
        <taxon>Ranoidea</taxon>
        <taxon>Ranidae</taxon>
        <taxon>Staurois</taxon>
    </lineage>
</organism>
<dbReference type="SUPFAM" id="SSF49265">
    <property type="entry name" value="Fibronectin type III"/>
    <property type="match status" value="2"/>
</dbReference>
<dbReference type="PANTHER" id="PTHR20859">
    <property type="entry name" value="INTERFERON/INTERLEUKIN RECEPTOR"/>
    <property type="match status" value="1"/>
</dbReference>
<dbReference type="Pfam" id="PF01108">
    <property type="entry name" value="Tissue_fac"/>
    <property type="match status" value="1"/>
</dbReference>
<dbReference type="InterPro" id="IPR050650">
    <property type="entry name" value="Type-II_Cytokine-TF_Rcpt"/>
</dbReference>
<dbReference type="InterPro" id="IPR013783">
    <property type="entry name" value="Ig-like_fold"/>
</dbReference>
<evidence type="ECO:0000259" key="1">
    <source>
        <dbReference type="Pfam" id="PF01108"/>
    </source>
</evidence>
<dbReference type="InterPro" id="IPR003961">
    <property type="entry name" value="FN3_dom"/>
</dbReference>
<keyword evidence="3" id="KW-1185">Reference proteome</keyword>
<dbReference type="Gene3D" id="2.60.40.10">
    <property type="entry name" value="Immunoglobulins"/>
    <property type="match status" value="1"/>
</dbReference>
<sequence>KEPKNPFNNFQHILTWEDPNNESAIYYKVQYSENYQRLVPTRDCTNISIPRCDLTKDFTDIFWKLCGTKSRSSLIMTHQSHFSPIPCTPISDTCLGPPIVDVISDDNGLQISIYPPVSHLWSEKEQHNVTMLSDNVYPLLLYTIQLVKDSAQATIQETEVSNEKLYHTNNGHSGKQQLLCNCECIY</sequence>
<dbReference type="EMBL" id="CATNWA010018476">
    <property type="protein sequence ID" value="CAI9607594.1"/>
    <property type="molecule type" value="Genomic_DNA"/>
</dbReference>
<dbReference type="InterPro" id="IPR036116">
    <property type="entry name" value="FN3_sf"/>
</dbReference>
<feature type="non-terminal residue" evidence="2">
    <location>
        <position position="1"/>
    </location>
</feature>
<comment type="caution">
    <text evidence="2">The sequence shown here is derived from an EMBL/GenBank/DDBJ whole genome shotgun (WGS) entry which is preliminary data.</text>
</comment>
<evidence type="ECO:0000313" key="3">
    <source>
        <dbReference type="Proteomes" id="UP001162483"/>
    </source>
</evidence>
<proteinExistence type="predicted"/>
<dbReference type="PANTHER" id="PTHR20859:SF84">
    <property type="entry name" value="INTERFERON ALPHA_BETA RECEPTOR 2"/>
    <property type="match status" value="1"/>
</dbReference>
<gene>
    <name evidence="2" type="ORF">SPARVUS_LOCUS13966626</name>
</gene>
<reference evidence="2" key="1">
    <citation type="submission" date="2023-05" db="EMBL/GenBank/DDBJ databases">
        <authorList>
            <person name="Stuckert A."/>
        </authorList>
    </citation>
    <scope>NUCLEOTIDE SEQUENCE</scope>
</reference>
<name>A0ABN9GFA1_9NEOB</name>